<gene>
    <name evidence="1" type="ORF">pf16_221</name>
</gene>
<organism evidence="1 2">
    <name type="scientific">Pseudomonas phage pf16</name>
    <dbReference type="NCBI Taxonomy" id="1815630"/>
    <lineage>
        <taxon>Viruses</taxon>
        <taxon>Duplodnaviria</taxon>
        <taxon>Heunggongvirae</taxon>
        <taxon>Uroviricota</taxon>
        <taxon>Caudoviricetes</taxon>
        <taxon>Chakrabartyvirus</taxon>
        <taxon>Chakrabartyvirus pf16</taxon>
    </lineage>
</organism>
<sequence length="145" mass="16430">MKLFQLIKKLFCGQNKPEPEPSMYAYVQCQGCGSEAHTKMSVRSITVKLTDPCKRCGENFINCHVTNQPTPPEWYGNWKPRVQPPKFEVGDRVKGSPTCGFHAGFRGVVKYIEPNGTLWVRRDGAGSDVYYKPHEVEHVERKATA</sequence>
<dbReference type="Proteomes" id="UP000225821">
    <property type="component" value="Segment"/>
</dbReference>
<dbReference type="EMBL" id="KU873925">
    <property type="protein sequence ID" value="AND75144.1"/>
    <property type="molecule type" value="Genomic_DNA"/>
</dbReference>
<protein>
    <submittedName>
        <fullName evidence="1">Uncharacterized protein</fullName>
    </submittedName>
</protein>
<evidence type="ECO:0000313" key="2">
    <source>
        <dbReference type="Proteomes" id="UP000225821"/>
    </source>
</evidence>
<accession>A0A1S5R484</accession>
<keyword evidence="2" id="KW-1185">Reference proteome</keyword>
<name>A0A1S5R484_9CAUD</name>
<proteinExistence type="predicted"/>
<reference evidence="1 2" key="1">
    <citation type="submission" date="2016-03" db="EMBL/GenBank/DDBJ databases">
        <title>Characterisation of pf16 and phiPMW: Two novel phages infecting Pseudomonas putida PpG1.</title>
        <authorList>
            <person name="Magill D.J."/>
            <person name="Krylov V.N."/>
            <person name="Shaburova O.V."/>
            <person name="Allen C.C.R."/>
            <person name="McGrath J.W."/>
            <person name="Quinn J.P."/>
            <person name="Kulakov L.A."/>
        </authorList>
    </citation>
    <scope>NUCLEOTIDE SEQUENCE [LARGE SCALE GENOMIC DNA]</scope>
</reference>
<evidence type="ECO:0000313" key="1">
    <source>
        <dbReference type="EMBL" id="AND75144.1"/>
    </source>
</evidence>